<accession>A0A9W4SZU9</accession>
<gene>
    <name evidence="2" type="ORF">FWILDA_LOCUS13149</name>
</gene>
<evidence type="ECO:0000256" key="1">
    <source>
        <dbReference type="SAM" id="MobiDB-lite"/>
    </source>
</evidence>
<evidence type="ECO:0000313" key="3">
    <source>
        <dbReference type="Proteomes" id="UP001153678"/>
    </source>
</evidence>
<proteinExistence type="predicted"/>
<sequence length="54" mass="6270">MKAQPRTKEPQTAQQPSQPTKEKEYPAIVSLQLRQAKLEQLQNFEIAFDGYDIH</sequence>
<feature type="compositionally biased region" description="Polar residues" evidence="1">
    <location>
        <begin position="10"/>
        <end position="19"/>
    </location>
</feature>
<protein>
    <submittedName>
        <fullName evidence="2">14046_t:CDS:1</fullName>
    </submittedName>
</protein>
<evidence type="ECO:0000313" key="2">
    <source>
        <dbReference type="EMBL" id="CAI2187573.1"/>
    </source>
</evidence>
<reference evidence="2" key="1">
    <citation type="submission" date="2022-08" db="EMBL/GenBank/DDBJ databases">
        <authorList>
            <person name="Kallberg Y."/>
            <person name="Tangrot J."/>
            <person name="Rosling A."/>
        </authorList>
    </citation>
    <scope>NUCLEOTIDE SEQUENCE</scope>
    <source>
        <strain evidence="2">Wild A</strain>
    </source>
</reference>
<feature type="region of interest" description="Disordered" evidence="1">
    <location>
        <begin position="1"/>
        <end position="25"/>
    </location>
</feature>
<organism evidence="2 3">
    <name type="scientific">Funneliformis geosporum</name>
    <dbReference type="NCBI Taxonomy" id="1117311"/>
    <lineage>
        <taxon>Eukaryota</taxon>
        <taxon>Fungi</taxon>
        <taxon>Fungi incertae sedis</taxon>
        <taxon>Mucoromycota</taxon>
        <taxon>Glomeromycotina</taxon>
        <taxon>Glomeromycetes</taxon>
        <taxon>Glomerales</taxon>
        <taxon>Glomeraceae</taxon>
        <taxon>Funneliformis</taxon>
    </lineage>
</organism>
<dbReference type="AlphaFoldDB" id="A0A9W4SZU9"/>
<name>A0A9W4SZU9_9GLOM</name>
<dbReference type="EMBL" id="CAMKVN010004700">
    <property type="protein sequence ID" value="CAI2187573.1"/>
    <property type="molecule type" value="Genomic_DNA"/>
</dbReference>
<comment type="caution">
    <text evidence="2">The sequence shown here is derived from an EMBL/GenBank/DDBJ whole genome shotgun (WGS) entry which is preliminary data.</text>
</comment>
<keyword evidence="3" id="KW-1185">Reference proteome</keyword>
<dbReference type="Proteomes" id="UP001153678">
    <property type="component" value="Unassembled WGS sequence"/>
</dbReference>